<evidence type="ECO:0000256" key="8">
    <source>
        <dbReference type="ARBA" id="ARBA00047838"/>
    </source>
</evidence>
<gene>
    <name evidence="10" type="primary">hisH</name>
    <name evidence="13" type="ordered locus">Rmag_0949</name>
</gene>
<dbReference type="InterPro" id="IPR017926">
    <property type="entry name" value="GATASE"/>
</dbReference>
<dbReference type="AlphaFoldDB" id="A1AXK1"/>
<keyword evidence="4 10" id="KW-0378">Hydrolase</keyword>
<comment type="function">
    <text evidence="10">IGPS catalyzes the conversion of PRFAR and glutamine to IGP, AICAR and glutamate. The HisH subunit catalyzes the hydrolysis of glutamine to glutamate and ammonia as part of the synthesis of IGP and AICAR. The resulting ammonia molecule is channeled to the active site of HisF.</text>
</comment>
<dbReference type="PANTHER" id="PTHR42701">
    <property type="entry name" value="IMIDAZOLE GLYCEROL PHOSPHATE SYNTHASE SUBUNIT HISH"/>
    <property type="match status" value="1"/>
</dbReference>
<keyword evidence="7 10" id="KW-0456">Lyase</keyword>
<comment type="pathway">
    <text evidence="1 10">Amino-acid biosynthesis; L-histidine biosynthesis; L-histidine from 5-phospho-alpha-D-ribose 1-diphosphate: step 5/9.</text>
</comment>
<dbReference type="OrthoDB" id="9807137at2"/>
<dbReference type="HAMAP" id="MF_00278">
    <property type="entry name" value="HisH"/>
    <property type="match status" value="1"/>
</dbReference>
<dbReference type="Gene3D" id="3.40.50.880">
    <property type="match status" value="1"/>
</dbReference>
<keyword evidence="6 10" id="KW-0368">Histidine biosynthesis</keyword>
<keyword evidence="5 10" id="KW-0315">Glutamine amidotransferase</keyword>
<dbReference type="eggNOG" id="COG0118">
    <property type="taxonomic scope" value="Bacteria"/>
</dbReference>
<evidence type="ECO:0000256" key="11">
    <source>
        <dbReference type="PIRSR" id="PIRSR000495-1"/>
    </source>
</evidence>
<evidence type="ECO:0000256" key="6">
    <source>
        <dbReference type="ARBA" id="ARBA00023102"/>
    </source>
</evidence>
<sequence length="206" mass="22812">MQSIAIIDYGMGNVRSVQKALAYVAPNDEVFLTDDADLIMNSDCIVFPGQGAIGACMKALVEHELIDVIKRCINEKPFLGICLGLQLLFDFSAENGGTDGLSIVPGSIVKFSKNNLKVPHMGWNTVKQSIEHPLWHNIDDNTRFFSVHSYYVETSQANMVAGVTNYGVDFTCAIAKDKLFAVQFHPEKSQHDGLQLLSNFVNWRQG</sequence>
<keyword evidence="2 10" id="KW-0963">Cytoplasm</keyword>
<evidence type="ECO:0000259" key="12">
    <source>
        <dbReference type="Pfam" id="PF00117"/>
    </source>
</evidence>
<evidence type="ECO:0000256" key="7">
    <source>
        <dbReference type="ARBA" id="ARBA00023239"/>
    </source>
</evidence>
<keyword evidence="13" id="KW-0808">Transferase</keyword>
<dbReference type="KEGG" id="rma:Rmag_0949"/>
<dbReference type="PIRSF" id="PIRSF000495">
    <property type="entry name" value="Amidotransf_hisH"/>
    <property type="match status" value="1"/>
</dbReference>
<evidence type="ECO:0000313" key="13">
    <source>
        <dbReference type="EMBL" id="ABL02658.1"/>
    </source>
</evidence>
<dbReference type="RefSeq" id="WP_011738283.1">
    <property type="nucleotide sequence ID" value="NC_008610.1"/>
</dbReference>
<dbReference type="SUPFAM" id="SSF52317">
    <property type="entry name" value="Class I glutamine amidotransferase-like"/>
    <property type="match status" value="1"/>
</dbReference>
<evidence type="ECO:0000313" key="14">
    <source>
        <dbReference type="Proteomes" id="UP000002587"/>
    </source>
</evidence>
<feature type="domain" description="Glutamine amidotransferase" evidence="12">
    <location>
        <begin position="6"/>
        <end position="201"/>
    </location>
</feature>
<evidence type="ECO:0000256" key="5">
    <source>
        <dbReference type="ARBA" id="ARBA00022962"/>
    </source>
</evidence>
<dbReference type="GO" id="GO:0004359">
    <property type="term" value="F:glutaminase activity"/>
    <property type="evidence" value="ECO:0007669"/>
    <property type="project" value="UniProtKB-EC"/>
</dbReference>
<feature type="active site" description="Nucleophile" evidence="10 11">
    <location>
        <position position="82"/>
    </location>
</feature>
<protein>
    <recommendedName>
        <fullName evidence="10">Imidazole glycerol phosphate synthase subunit HisH</fullName>
        <ecNumber evidence="10">4.3.2.10</ecNumber>
    </recommendedName>
    <alternativeName>
        <fullName evidence="10">IGP synthase glutaminase subunit</fullName>
        <ecNumber evidence="10">3.5.1.2</ecNumber>
    </alternativeName>
    <alternativeName>
        <fullName evidence="10">IGP synthase subunit HisH</fullName>
    </alternativeName>
    <alternativeName>
        <fullName evidence="10">ImGP synthase subunit HisH</fullName>
        <shortName evidence="10">IGPS subunit HisH</shortName>
    </alternativeName>
</protein>
<dbReference type="InterPro" id="IPR010139">
    <property type="entry name" value="Imidazole-glycPsynth_HisH"/>
</dbReference>
<dbReference type="HOGENOM" id="CLU_071837_2_0_6"/>
<evidence type="ECO:0000256" key="9">
    <source>
        <dbReference type="ARBA" id="ARBA00049534"/>
    </source>
</evidence>
<evidence type="ECO:0000256" key="3">
    <source>
        <dbReference type="ARBA" id="ARBA00022605"/>
    </source>
</evidence>
<comment type="catalytic activity">
    <reaction evidence="9 10">
        <text>L-glutamine + H2O = L-glutamate + NH4(+)</text>
        <dbReference type="Rhea" id="RHEA:15889"/>
        <dbReference type="ChEBI" id="CHEBI:15377"/>
        <dbReference type="ChEBI" id="CHEBI:28938"/>
        <dbReference type="ChEBI" id="CHEBI:29985"/>
        <dbReference type="ChEBI" id="CHEBI:58359"/>
        <dbReference type="EC" id="3.5.1.2"/>
    </reaction>
</comment>
<dbReference type="EC" id="4.3.2.10" evidence="10"/>
<feature type="active site" evidence="10 11">
    <location>
        <position position="187"/>
    </location>
</feature>
<dbReference type="Pfam" id="PF00117">
    <property type="entry name" value="GATase"/>
    <property type="match status" value="1"/>
</dbReference>
<dbReference type="PANTHER" id="PTHR42701:SF2">
    <property type="entry name" value="IMIDAZOLE GLYCEROL PHOSPHATE SYNTHASE SUBUNIT HISH 1"/>
    <property type="match status" value="1"/>
</dbReference>
<proteinExistence type="inferred from homology"/>
<accession>A1AXK1</accession>
<comment type="subunit">
    <text evidence="10">Heterodimer of HisH and HisF.</text>
</comment>
<evidence type="ECO:0000256" key="10">
    <source>
        <dbReference type="HAMAP-Rule" id="MF_00278"/>
    </source>
</evidence>
<comment type="subcellular location">
    <subcellularLocation>
        <location evidence="10">Cytoplasm</location>
    </subcellularLocation>
</comment>
<comment type="catalytic activity">
    <reaction evidence="8 10">
        <text>5-[(5-phospho-1-deoxy-D-ribulos-1-ylimino)methylamino]-1-(5-phospho-beta-D-ribosyl)imidazole-4-carboxamide + L-glutamine = D-erythro-1-(imidazol-4-yl)glycerol 3-phosphate + 5-amino-1-(5-phospho-beta-D-ribosyl)imidazole-4-carboxamide + L-glutamate + H(+)</text>
        <dbReference type="Rhea" id="RHEA:24793"/>
        <dbReference type="ChEBI" id="CHEBI:15378"/>
        <dbReference type="ChEBI" id="CHEBI:29985"/>
        <dbReference type="ChEBI" id="CHEBI:58278"/>
        <dbReference type="ChEBI" id="CHEBI:58359"/>
        <dbReference type="ChEBI" id="CHEBI:58475"/>
        <dbReference type="ChEBI" id="CHEBI:58525"/>
        <dbReference type="EC" id="4.3.2.10"/>
    </reaction>
</comment>
<name>A1AXK1_RUTMC</name>
<dbReference type="GO" id="GO:0000107">
    <property type="term" value="F:imidazoleglycerol-phosphate synthase activity"/>
    <property type="evidence" value="ECO:0007669"/>
    <property type="project" value="UniProtKB-UniRule"/>
</dbReference>
<dbReference type="Proteomes" id="UP000002587">
    <property type="component" value="Chromosome"/>
</dbReference>
<evidence type="ECO:0000256" key="4">
    <source>
        <dbReference type="ARBA" id="ARBA00022801"/>
    </source>
</evidence>
<dbReference type="STRING" id="413404.Rmag_0949"/>
<dbReference type="GO" id="GO:0005737">
    <property type="term" value="C:cytoplasm"/>
    <property type="evidence" value="ECO:0007669"/>
    <property type="project" value="UniProtKB-SubCell"/>
</dbReference>
<dbReference type="EC" id="3.5.1.2" evidence="10"/>
<dbReference type="NCBIfam" id="TIGR01855">
    <property type="entry name" value="IMP_synth_hisH"/>
    <property type="match status" value="1"/>
</dbReference>
<evidence type="ECO:0000256" key="2">
    <source>
        <dbReference type="ARBA" id="ARBA00022490"/>
    </source>
</evidence>
<dbReference type="EMBL" id="CP000488">
    <property type="protein sequence ID" value="ABL02658.1"/>
    <property type="molecule type" value="Genomic_DNA"/>
</dbReference>
<dbReference type="PROSITE" id="PS51273">
    <property type="entry name" value="GATASE_TYPE_1"/>
    <property type="match status" value="1"/>
</dbReference>
<dbReference type="UniPathway" id="UPA00031">
    <property type="reaction ID" value="UER00010"/>
</dbReference>
<organism evidence="13 14">
    <name type="scientific">Ruthia magnifica subsp. Calyptogena magnifica</name>
    <dbReference type="NCBI Taxonomy" id="413404"/>
    <lineage>
        <taxon>Bacteria</taxon>
        <taxon>Pseudomonadati</taxon>
        <taxon>Pseudomonadota</taxon>
        <taxon>Gammaproteobacteria</taxon>
        <taxon>Candidatus Pseudothioglobaceae</taxon>
        <taxon>Candidatus Ruthturnera</taxon>
    </lineage>
</organism>
<dbReference type="GO" id="GO:0000105">
    <property type="term" value="P:L-histidine biosynthetic process"/>
    <property type="evidence" value="ECO:0007669"/>
    <property type="project" value="UniProtKB-UniRule"/>
</dbReference>
<feature type="active site" evidence="10 11">
    <location>
        <position position="185"/>
    </location>
</feature>
<keyword evidence="13" id="KW-0328">Glycosyltransferase</keyword>
<keyword evidence="14" id="KW-1185">Reference proteome</keyword>
<reference evidence="13 14" key="1">
    <citation type="journal article" date="2007" name="Science">
        <title>The Calyptogena magnifica chemoautotrophic symbiont genome.</title>
        <authorList>
            <person name="Newton I.L.G."/>
            <person name="Woyke T."/>
            <person name="Auchtung T.A."/>
            <person name="Dilly G.F."/>
            <person name="Dutton R.J."/>
            <person name="Fisher M.C."/>
            <person name="Fontanez K.M."/>
            <person name="Lau E."/>
            <person name="Stewart F.J."/>
            <person name="Richardson P.M."/>
            <person name="Barry K.W."/>
            <person name="Saunders E."/>
            <person name="Detter J.C."/>
            <person name="Wu D."/>
            <person name="Eisen J.A."/>
            <person name="Cavanaugh C.M."/>
        </authorList>
    </citation>
    <scope>NUCLEOTIDE SEQUENCE [LARGE SCALE GENOMIC DNA]</scope>
    <source>
        <strain evidence="13 14">Cm</strain>
    </source>
</reference>
<dbReference type="InterPro" id="IPR029062">
    <property type="entry name" value="Class_I_gatase-like"/>
</dbReference>
<evidence type="ECO:0000256" key="1">
    <source>
        <dbReference type="ARBA" id="ARBA00005091"/>
    </source>
</evidence>
<keyword evidence="3 10" id="KW-0028">Amino-acid biosynthesis</keyword>
<dbReference type="GO" id="GO:0016829">
    <property type="term" value="F:lyase activity"/>
    <property type="evidence" value="ECO:0007669"/>
    <property type="project" value="UniProtKB-KW"/>
</dbReference>
<dbReference type="CDD" id="cd01748">
    <property type="entry name" value="GATase1_IGP_Synthase"/>
    <property type="match status" value="1"/>
</dbReference>